<evidence type="ECO:0000256" key="2">
    <source>
        <dbReference type="ARBA" id="ARBA00022679"/>
    </source>
</evidence>
<accession>A0AAX4PL53</accession>
<protein>
    <submittedName>
        <fullName evidence="4">Glycosyltransferase</fullName>
    </submittedName>
</protein>
<keyword evidence="2" id="KW-0808">Transferase</keyword>
<dbReference type="Proteomes" id="UP001472866">
    <property type="component" value="Chromosome 17"/>
</dbReference>
<feature type="region of interest" description="Disordered" evidence="3">
    <location>
        <begin position="80"/>
        <end position="105"/>
    </location>
</feature>
<dbReference type="GO" id="GO:0005794">
    <property type="term" value="C:Golgi apparatus"/>
    <property type="evidence" value="ECO:0007669"/>
    <property type="project" value="TreeGrafter"/>
</dbReference>
<evidence type="ECO:0000313" key="5">
    <source>
        <dbReference type="Proteomes" id="UP001472866"/>
    </source>
</evidence>
<comment type="similarity">
    <text evidence="1">Belongs to the glycosyltransferase 15 family.</text>
</comment>
<dbReference type="Pfam" id="PF01793">
    <property type="entry name" value="Glyco_transf_15"/>
    <property type="match status" value="1"/>
</dbReference>
<dbReference type="InterPro" id="IPR029044">
    <property type="entry name" value="Nucleotide-diphossugar_trans"/>
</dbReference>
<dbReference type="EMBL" id="CP151517">
    <property type="protein sequence ID" value="WZN66867.1"/>
    <property type="molecule type" value="Genomic_DNA"/>
</dbReference>
<dbReference type="GO" id="GO:0016020">
    <property type="term" value="C:membrane"/>
    <property type="evidence" value="ECO:0007669"/>
    <property type="project" value="InterPro"/>
</dbReference>
<gene>
    <name evidence="4" type="ORF">HKI87_17g84380</name>
</gene>
<dbReference type="GO" id="GO:0000032">
    <property type="term" value="P:cell wall mannoprotein biosynthetic process"/>
    <property type="evidence" value="ECO:0007669"/>
    <property type="project" value="TreeGrafter"/>
</dbReference>
<evidence type="ECO:0000313" key="4">
    <source>
        <dbReference type="EMBL" id="WZN66867.1"/>
    </source>
</evidence>
<proteinExistence type="inferred from homology"/>
<dbReference type="GO" id="GO:0006487">
    <property type="term" value="P:protein N-linked glycosylation"/>
    <property type="evidence" value="ECO:0007669"/>
    <property type="project" value="TreeGrafter"/>
</dbReference>
<evidence type="ECO:0000256" key="3">
    <source>
        <dbReference type="SAM" id="MobiDB-lite"/>
    </source>
</evidence>
<evidence type="ECO:0000256" key="1">
    <source>
        <dbReference type="ARBA" id="ARBA00007677"/>
    </source>
</evidence>
<sequence length="849" mass="93771">MRTRPTRWPPRWWQLKQVRYRALSLLARARGSGLRDRLRAIGVAILCLVLVWSAAQEWSARRQIKYYPLVRKYKETLPCRGGDDTSPVPGRTPRPLGNTPDRANGGRLRAAAVTLLRTPENACEASKAASWLREFRDAWPWLRSYDHVILHERDYVGGCESDLERAFNEGKEGSGSGSGEGRLRCVCVDDIPGAFTFPEGTEENGFDASFDFPTETRNVGYMHMCRLFTSQAFPYLQHELGYDYVLRMDDDNVPRTDVGDLFEVLHSKGAVYGYPAELPEWHRETAMTLGMWLQDKVFSGRGGAYLEQVNPVYFRNQTALQELAQNIFFTNFFVTKLGFWSEPHVLEFLGEVVGSGMAYKHRWGDAPLHHAVLGLFADSCSVLDLCHVDYKHGSTGHVIEGCALKRVERRRWDDEINPECRHGGRQAGAAGAAQGRKGGEWFSRADVPRCAGPTSEGYFTGPPRSSADPSGASSAAATFVPAGGLCYHAHYGEQSAKSCAGGSWHFFAGGQNAFGSFASLLSVLAPGLMGQLEYSVQFGRALDLVVDLSSAQVVSLAQFELGFEEGRVGRVPTSGERMGNPQHTTPLTEGQRRRLRDFLAGAPAPLQNQARITVLVCHYWQNAKDALWLASRQREWSPRLAFVAQVPSFETDSLCYEDLDYCWERKDPTRAALAAKEAVYEEELEAFLRVAGVACPAGGGGGCFVHGAMPAEPAHARAISRAWSRVGRPGKGVHLVEPAKIFASLPKETPRGLQLSSFASQWLLQMRLGAVCPAAEGEEADLSGRPDVFAFDPTCRGVPTLADDEAACPAHSVKHFRMPPLPARYTTSSNKEGRCKRMQERCVLTLRSP</sequence>
<reference evidence="4 5" key="1">
    <citation type="submission" date="2024-03" db="EMBL/GenBank/DDBJ databases">
        <title>Complete genome sequence of the green alga Chloropicon roscoffensis RCC1871.</title>
        <authorList>
            <person name="Lemieux C."/>
            <person name="Pombert J.-F."/>
            <person name="Otis C."/>
            <person name="Turmel M."/>
        </authorList>
    </citation>
    <scope>NUCLEOTIDE SEQUENCE [LARGE SCALE GENOMIC DNA]</scope>
    <source>
        <strain evidence="4 5">RCC1871</strain>
    </source>
</reference>
<name>A0AAX4PL53_9CHLO</name>
<dbReference type="PANTHER" id="PTHR31121:SF6">
    <property type="entry name" value="ALPHA-1,2 MANNOSYLTRANSFERASE KTR1"/>
    <property type="match status" value="1"/>
</dbReference>
<dbReference type="PANTHER" id="PTHR31121">
    <property type="entry name" value="ALPHA-1,2 MANNOSYLTRANSFERASE KTR1"/>
    <property type="match status" value="1"/>
</dbReference>
<dbReference type="Gene3D" id="3.90.550.10">
    <property type="entry name" value="Spore Coat Polysaccharide Biosynthesis Protein SpsA, Chain A"/>
    <property type="match status" value="1"/>
</dbReference>
<dbReference type="AlphaFoldDB" id="A0AAX4PL53"/>
<keyword evidence="5" id="KW-1185">Reference proteome</keyword>
<dbReference type="InterPro" id="IPR002685">
    <property type="entry name" value="Glyco_trans_15"/>
</dbReference>
<feature type="region of interest" description="Disordered" evidence="3">
    <location>
        <begin position="570"/>
        <end position="590"/>
    </location>
</feature>
<dbReference type="SUPFAM" id="SSF53448">
    <property type="entry name" value="Nucleotide-diphospho-sugar transferases"/>
    <property type="match status" value="1"/>
</dbReference>
<organism evidence="4 5">
    <name type="scientific">Chloropicon roscoffensis</name>
    <dbReference type="NCBI Taxonomy" id="1461544"/>
    <lineage>
        <taxon>Eukaryota</taxon>
        <taxon>Viridiplantae</taxon>
        <taxon>Chlorophyta</taxon>
        <taxon>Chloropicophyceae</taxon>
        <taxon>Chloropicales</taxon>
        <taxon>Chloropicaceae</taxon>
        <taxon>Chloropicon</taxon>
    </lineage>
</organism>
<dbReference type="GO" id="GO:0000026">
    <property type="term" value="F:alpha-1,2-mannosyltransferase activity"/>
    <property type="evidence" value="ECO:0007669"/>
    <property type="project" value="TreeGrafter"/>
</dbReference>